<dbReference type="InterPro" id="IPR011051">
    <property type="entry name" value="RmlC_Cupin_sf"/>
</dbReference>
<evidence type="ECO:0000256" key="4">
    <source>
        <dbReference type="ARBA" id="ARBA00019751"/>
    </source>
</evidence>
<reference evidence="11 12" key="1">
    <citation type="submission" date="2016-03" db="EMBL/GenBank/DDBJ databases">
        <authorList>
            <person name="Devillers H."/>
        </authorList>
    </citation>
    <scope>NUCLEOTIDE SEQUENCE [LARGE SCALE GENOMIC DNA]</scope>
    <source>
        <strain evidence="11">CBS 10888</strain>
    </source>
</reference>
<dbReference type="GO" id="GO:0000256">
    <property type="term" value="P:allantoin catabolic process"/>
    <property type="evidence" value="ECO:0007669"/>
    <property type="project" value="InterPro"/>
</dbReference>
<accession>A0A1G4J4Q4</accession>
<dbReference type="InterPro" id="IPR007247">
    <property type="entry name" value="Ureidogly_lyase"/>
</dbReference>
<evidence type="ECO:0000256" key="5">
    <source>
        <dbReference type="ARBA" id="ARBA00022631"/>
    </source>
</evidence>
<organism evidence="11 12">
    <name type="scientific">Lachancea dasiensis</name>
    <dbReference type="NCBI Taxonomy" id="1072105"/>
    <lineage>
        <taxon>Eukaryota</taxon>
        <taxon>Fungi</taxon>
        <taxon>Dikarya</taxon>
        <taxon>Ascomycota</taxon>
        <taxon>Saccharomycotina</taxon>
        <taxon>Saccharomycetes</taxon>
        <taxon>Saccharomycetales</taxon>
        <taxon>Saccharomycetaceae</taxon>
        <taxon>Lachancea</taxon>
    </lineage>
</organism>
<dbReference type="Pfam" id="PF04115">
    <property type="entry name" value="Ureidogly_lyase"/>
    <property type="match status" value="1"/>
</dbReference>
<dbReference type="GO" id="GO:0050385">
    <property type="term" value="F:ureidoglycolate lyase activity"/>
    <property type="evidence" value="ECO:0007669"/>
    <property type="project" value="UniProtKB-EC"/>
</dbReference>
<evidence type="ECO:0000313" key="11">
    <source>
        <dbReference type="EMBL" id="SCU84722.1"/>
    </source>
</evidence>
<evidence type="ECO:0000256" key="7">
    <source>
        <dbReference type="ARBA" id="ARBA00030302"/>
    </source>
</evidence>
<sequence>MLTLVAEPLTIDGFKNYGSIVSPDEEVAKLSEASRGANQGTAIKVVKVSANQNLFPSQLGIKASHWNLFRCFPQPHLHRDFLPAQSGEMVIQHGIKVLEKHPHSSQTFIPMGRASKELAYLVVVAVADDHGEPNLSTLRAFTCNGNQAVTYGAGVWHAPMIVLGSQEYLDFSVAIYELGDQTRPEMDLAERFYDEDQIAVKLTAMN</sequence>
<dbReference type="FunFam" id="2.60.120.480:FF:000003">
    <property type="entry name" value="Ureidoglycolate hydrolase"/>
    <property type="match status" value="1"/>
</dbReference>
<dbReference type="EMBL" id="LT598454">
    <property type="protein sequence ID" value="SCU84722.1"/>
    <property type="molecule type" value="Genomic_DNA"/>
</dbReference>
<dbReference type="GO" id="GO:0004848">
    <property type="term" value="F:ureidoglycolate hydrolase activity"/>
    <property type="evidence" value="ECO:0007669"/>
    <property type="project" value="InterPro"/>
</dbReference>
<evidence type="ECO:0000256" key="2">
    <source>
        <dbReference type="ARBA" id="ARBA00011738"/>
    </source>
</evidence>
<comment type="pathway">
    <text evidence="1">Nitrogen metabolism; (S)-allantoin degradation.</text>
</comment>
<evidence type="ECO:0000256" key="10">
    <source>
        <dbReference type="ARBA" id="ARBA00061337"/>
    </source>
</evidence>
<evidence type="ECO:0000256" key="1">
    <source>
        <dbReference type="ARBA" id="ARBA00004780"/>
    </source>
</evidence>
<keyword evidence="12" id="KW-1185">Reference proteome</keyword>
<dbReference type="GO" id="GO:0006144">
    <property type="term" value="P:purine nucleobase metabolic process"/>
    <property type="evidence" value="ECO:0007669"/>
    <property type="project" value="UniProtKB-KW"/>
</dbReference>
<evidence type="ECO:0000256" key="6">
    <source>
        <dbReference type="ARBA" id="ARBA00023239"/>
    </source>
</evidence>
<dbReference type="EC" id="4.3.2.3" evidence="3"/>
<evidence type="ECO:0000313" key="12">
    <source>
        <dbReference type="Proteomes" id="UP000190274"/>
    </source>
</evidence>
<dbReference type="Proteomes" id="UP000190274">
    <property type="component" value="Chromosome D"/>
</dbReference>
<keyword evidence="6" id="KW-0456">Lyase</keyword>
<keyword evidence="5" id="KW-0659">Purine metabolism</keyword>
<dbReference type="SUPFAM" id="SSF51182">
    <property type="entry name" value="RmlC-like cupins"/>
    <property type="match status" value="1"/>
</dbReference>
<dbReference type="OrthoDB" id="10266039at2759"/>
<dbReference type="PANTHER" id="PTHR21221">
    <property type="entry name" value="UREIDOGLYCOLATE HYDROLASE"/>
    <property type="match status" value="1"/>
</dbReference>
<comment type="catalytic activity">
    <reaction evidence="8">
        <text>(S)-ureidoglycolate = urea + glyoxylate</text>
        <dbReference type="Rhea" id="RHEA:11304"/>
        <dbReference type="ChEBI" id="CHEBI:16199"/>
        <dbReference type="ChEBI" id="CHEBI:36655"/>
        <dbReference type="ChEBI" id="CHEBI:57296"/>
        <dbReference type="EC" id="4.3.2.3"/>
    </reaction>
</comment>
<proteinExistence type="inferred from homology"/>
<dbReference type="CDD" id="cd20298">
    <property type="entry name" value="cupin_UAH"/>
    <property type="match status" value="1"/>
</dbReference>
<name>A0A1G4J4Q4_9SACH</name>
<dbReference type="InterPro" id="IPR047233">
    <property type="entry name" value="UAH_cupin"/>
</dbReference>
<protein>
    <recommendedName>
        <fullName evidence="4">Ureidoglycolate lyase</fullName>
        <ecNumber evidence="3">4.3.2.3</ecNumber>
    </recommendedName>
    <alternativeName>
        <fullName evidence="7">Ureidoglycolatase</fullName>
    </alternativeName>
</protein>
<evidence type="ECO:0000256" key="3">
    <source>
        <dbReference type="ARBA" id="ARBA00012341"/>
    </source>
</evidence>
<dbReference type="Gene3D" id="2.60.120.480">
    <property type="entry name" value="Ureidoglycolate hydrolase"/>
    <property type="match status" value="1"/>
</dbReference>
<gene>
    <name evidence="11" type="ORF">LADA_0D03400G</name>
</gene>
<comment type="similarity">
    <text evidence="10">Belongs to the ureidoglycolate lyase family.</text>
</comment>
<dbReference type="InterPro" id="IPR024060">
    <property type="entry name" value="Ureidoglycolate_lyase_dom_sf"/>
</dbReference>
<dbReference type="PANTHER" id="PTHR21221:SF1">
    <property type="entry name" value="UREIDOGLYCOLATE LYASE"/>
    <property type="match status" value="1"/>
</dbReference>
<dbReference type="STRING" id="1266660.A0A1G4J4Q4"/>
<evidence type="ECO:0000256" key="8">
    <source>
        <dbReference type="ARBA" id="ARBA00047684"/>
    </source>
</evidence>
<comment type="subunit">
    <text evidence="2">Homodimer.</text>
</comment>
<dbReference type="AlphaFoldDB" id="A0A1G4J4Q4"/>
<comment type="function">
    <text evidence="9">Catalyzes the catabolism of the allantoin degradation intermediate (S)-ureidoglycolate, generating urea and glyoxylate. Involved in the utilization of allantoin as secondary nitrogen source when primary sources are limiting.</text>
</comment>
<evidence type="ECO:0000256" key="9">
    <source>
        <dbReference type="ARBA" id="ARBA00055977"/>
    </source>
</evidence>